<keyword evidence="1" id="KW-1133">Transmembrane helix</keyword>
<keyword evidence="1" id="KW-0812">Transmembrane</keyword>
<feature type="transmembrane region" description="Helical" evidence="1">
    <location>
        <begin position="98"/>
        <end position="119"/>
    </location>
</feature>
<dbReference type="EMBL" id="MU004244">
    <property type="protein sequence ID" value="KAF2663754.1"/>
    <property type="molecule type" value="Genomic_DNA"/>
</dbReference>
<name>A0A6A6TYK5_9PEZI</name>
<dbReference type="Proteomes" id="UP000799302">
    <property type="component" value="Unassembled WGS sequence"/>
</dbReference>
<organism evidence="2 3">
    <name type="scientific">Microthyrium microscopicum</name>
    <dbReference type="NCBI Taxonomy" id="703497"/>
    <lineage>
        <taxon>Eukaryota</taxon>
        <taxon>Fungi</taxon>
        <taxon>Dikarya</taxon>
        <taxon>Ascomycota</taxon>
        <taxon>Pezizomycotina</taxon>
        <taxon>Dothideomycetes</taxon>
        <taxon>Dothideomycetes incertae sedis</taxon>
        <taxon>Microthyriales</taxon>
        <taxon>Microthyriaceae</taxon>
        <taxon>Microthyrium</taxon>
    </lineage>
</organism>
<dbReference type="AlphaFoldDB" id="A0A6A6TYK5"/>
<evidence type="ECO:0000313" key="2">
    <source>
        <dbReference type="EMBL" id="KAF2663754.1"/>
    </source>
</evidence>
<keyword evidence="3" id="KW-1185">Reference proteome</keyword>
<sequence>MAAAVAAFAQRAQNLLFSAMLATFGGKSEPFPPTPGVLVSPTRTLSAVLPETVKVIATKTVLATVETGVASIEEVMPSVFPAWLAWVLAWLDFWLDLWSIPVTKFIVAIVFFGLVVALFDTGRLAFFPSVNFYAIITSAITNKVAAATPATTTYKFTKFNWVKVMNGKKEFARLAHEMLLLRELGWTGHPTQFKMSSRSCQQKLLRHQQQLFRQAVTIALMAKGESEAVAFQEAESQMRAVVRHRRSQAAARMREIEEECRVKWEG</sequence>
<accession>A0A6A6TYK5</accession>
<protein>
    <submittedName>
        <fullName evidence="2">Uncharacterized protein</fullName>
    </submittedName>
</protein>
<gene>
    <name evidence="2" type="ORF">BT63DRAFT_460874</name>
</gene>
<evidence type="ECO:0000313" key="3">
    <source>
        <dbReference type="Proteomes" id="UP000799302"/>
    </source>
</evidence>
<keyword evidence="1" id="KW-0472">Membrane</keyword>
<evidence type="ECO:0000256" key="1">
    <source>
        <dbReference type="SAM" id="Phobius"/>
    </source>
</evidence>
<reference evidence="2" key="1">
    <citation type="journal article" date="2020" name="Stud. Mycol.">
        <title>101 Dothideomycetes genomes: a test case for predicting lifestyles and emergence of pathogens.</title>
        <authorList>
            <person name="Haridas S."/>
            <person name="Albert R."/>
            <person name="Binder M."/>
            <person name="Bloem J."/>
            <person name="Labutti K."/>
            <person name="Salamov A."/>
            <person name="Andreopoulos B."/>
            <person name="Baker S."/>
            <person name="Barry K."/>
            <person name="Bills G."/>
            <person name="Bluhm B."/>
            <person name="Cannon C."/>
            <person name="Castanera R."/>
            <person name="Culley D."/>
            <person name="Daum C."/>
            <person name="Ezra D."/>
            <person name="Gonzalez J."/>
            <person name="Henrissat B."/>
            <person name="Kuo A."/>
            <person name="Liang C."/>
            <person name="Lipzen A."/>
            <person name="Lutzoni F."/>
            <person name="Magnuson J."/>
            <person name="Mondo S."/>
            <person name="Nolan M."/>
            <person name="Ohm R."/>
            <person name="Pangilinan J."/>
            <person name="Park H.-J."/>
            <person name="Ramirez L."/>
            <person name="Alfaro M."/>
            <person name="Sun H."/>
            <person name="Tritt A."/>
            <person name="Yoshinaga Y."/>
            <person name="Zwiers L.-H."/>
            <person name="Turgeon B."/>
            <person name="Goodwin S."/>
            <person name="Spatafora J."/>
            <person name="Crous P."/>
            <person name="Grigoriev I."/>
        </authorList>
    </citation>
    <scope>NUCLEOTIDE SEQUENCE</scope>
    <source>
        <strain evidence="2">CBS 115976</strain>
    </source>
</reference>
<proteinExistence type="predicted"/>